<reference evidence="2" key="1">
    <citation type="submission" date="2021-02" db="EMBL/GenBank/DDBJ databases">
        <authorList>
            <person name="Dougan E. K."/>
            <person name="Rhodes N."/>
            <person name="Thang M."/>
            <person name="Chan C."/>
        </authorList>
    </citation>
    <scope>NUCLEOTIDE SEQUENCE</scope>
</reference>
<dbReference type="OrthoDB" id="426713at2759"/>
<dbReference type="Pfam" id="PF20179">
    <property type="entry name" value="MSS51_C"/>
    <property type="match status" value="1"/>
</dbReference>
<dbReference type="SMART" id="SM00367">
    <property type="entry name" value="LRR_CC"/>
    <property type="match status" value="11"/>
</dbReference>
<dbReference type="InterPro" id="IPR050648">
    <property type="entry name" value="F-box_LRR-repeat"/>
</dbReference>
<protein>
    <recommendedName>
        <fullName evidence="1">Mitochondrial splicing suppressor 51-like C-terminal domain-containing protein</fullName>
    </recommendedName>
</protein>
<dbReference type="PANTHER" id="PTHR13382">
    <property type="entry name" value="MITOCHONDRIAL ATP SYNTHASE COUPLING FACTOR B"/>
    <property type="match status" value="1"/>
</dbReference>
<dbReference type="InterPro" id="IPR006553">
    <property type="entry name" value="Leu-rich_rpt_Cys-con_subtyp"/>
</dbReference>
<dbReference type="SUPFAM" id="SSF52047">
    <property type="entry name" value="RNI-like"/>
    <property type="match status" value="2"/>
</dbReference>
<comment type="caution">
    <text evidence="2">The sequence shown here is derived from an EMBL/GenBank/DDBJ whole genome shotgun (WGS) entry which is preliminary data.</text>
</comment>
<dbReference type="Proteomes" id="UP000654075">
    <property type="component" value="Unassembled WGS sequence"/>
</dbReference>
<proteinExistence type="predicted"/>
<dbReference type="Gene3D" id="3.80.10.10">
    <property type="entry name" value="Ribonuclease Inhibitor"/>
    <property type="match status" value="4"/>
</dbReference>
<evidence type="ECO:0000313" key="2">
    <source>
        <dbReference type="EMBL" id="CAE8642691.1"/>
    </source>
</evidence>
<accession>A0A813HZ51</accession>
<keyword evidence="3" id="KW-1185">Reference proteome</keyword>
<evidence type="ECO:0000313" key="3">
    <source>
        <dbReference type="Proteomes" id="UP000654075"/>
    </source>
</evidence>
<evidence type="ECO:0000259" key="1">
    <source>
        <dbReference type="Pfam" id="PF20179"/>
    </source>
</evidence>
<feature type="domain" description="Mitochondrial splicing suppressor 51-like C-terminal" evidence="1">
    <location>
        <begin position="1123"/>
        <end position="1259"/>
    </location>
</feature>
<name>A0A813HZ51_POLGL</name>
<dbReference type="PANTHER" id="PTHR13382:SF21">
    <property type="entry name" value="OS12G0601000 PROTEIN"/>
    <property type="match status" value="1"/>
</dbReference>
<organism evidence="2 3">
    <name type="scientific">Polarella glacialis</name>
    <name type="common">Dinoflagellate</name>
    <dbReference type="NCBI Taxonomy" id="89957"/>
    <lineage>
        <taxon>Eukaryota</taxon>
        <taxon>Sar</taxon>
        <taxon>Alveolata</taxon>
        <taxon>Dinophyceae</taxon>
        <taxon>Suessiales</taxon>
        <taxon>Suessiaceae</taxon>
        <taxon>Polarella</taxon>
    </lineage>
</organism>
<gene>
    <name evidence="2" type="ORF">PGLA1383_LOCUS57109</name>
</gene>
<dbReference type="InterPro" id="IPR032675">
    <property type="entry name" value="LRR_dom_sf"/>
</dbReference>
<dbReference type="InterPro" id="IPR046824">
    <property type="entry name" value="Mss51-like_C"/>
</dbReference>
<sequence>MSELPWKLLEVVKLLDDRAAADLRQQEAEVLLSRMCRDFTGFIDKLFYPSESKPQDSPSDSQGISYEQLVRVKNFAETHCHSWQDARDGKTMHIATLNLYNLSPWLIKPATNERNCALVELFWGIPCPPHWFCSHWWGEPIRDFEACIGHHCTVRQLCCRSTLYCVCAYANRQHSLDAEISSDPKQTSFYKSMCLADGLLLILDNIGPDHSWVWCAYELFMALIDATRQKPPLLLDTVAHTDAGTLTPDSKVVFKVSKVISKVIFKVSRVIFKVILKFSMVILEAGTFLLTDGLTDAEALVHDAGFPDDAKAFKTLRELSFPTHVMEHGLKLELQKAEASQDADRKHILNAVVDQPLDAEPLLKHAKYDEVNTRLRAKFAFACLRPAILTGSARRITKAISRALHADRWRRQLVLDIGKLLKWSNDATDSHLAALAKNLPSGLQQLELVFRQCELLTDASVAALDCKLPSGLQQLTLNFAGCKLLTDASVAALANQLPSGLQELTLNFQNSSQLTNAGVAALANKLPRGLQLLTLKFSCCGLLTDAGVAALANKLPSGLQQLTLNFDSCSQLTEAGMAALANNLPRGLQQLTLDFYGCSQLTDAGMAALANKLPRGLQQLMLDFNKCKLLTDAGVAALAHQLPSGLQELTLHFGDCRQVSRSPRDAMDSPESLRAWAVSWAVEEEIPGGRAAVEPAALWLGQEVTPASPVPCAKVSPGAPVPALPACSKGEEAAEVSENGESTEGLADGADGGKLEFAYDLSDDLLQKLPSSFEAVCSALQCATGLGKLQLGFIDCKLLTDASVHLTLDFNACKLLMDASVAALTNKLPSDLQQLTLCFKSCSQLTDAGVAYLANKLPSGLQQLQLDFNACKLPLNFSDCQQLTDASVAALANQLPSGLRKLELDFSDCELLTDASVAVLANQLPSGLQQLELAFSGCSQLTDASMAALANKLPSGLKQLTLDFRFCELLTDAGVAALADKLPSGLQQLTLNLKGYPQPQLTDAAKDAMGSPESLRAWAASRPIPVSGLLPGLQRFVARAPMFALRRAILLSAVPAEPLEGCCPRDLRLELRPFSCRGWREYLAERKVEQRDAAERLKGRECFALAALEALSRLPKSESFRLQPVSGRCVLWVLGARDGIEKRQIVEGAWEPLFESLDVGWDVVLIGPELEEDRSVLSAPGRRLWTFSCLAHEAVMPESLQRPTFVLVFNSGLGANVVVHMQPWVQTLARLLLMKTPVLWTCFGPHEAQVEVSVLRALHAQYSLHAEGGFSYVLEPDKPLSVCNAMFTWVSGSQLSDEQLLSSALPHVEAQLAAAKLVHFLKEVRSHLKILSDPEGAAHSGWAEMYDGRFMPSLKRALEEDDDDRCGIQTIVRCSLKTLASAAESPTAASLVAALGGEAVLQSFEAWAQRGHWTSHDWVRKEVLTRVAETRQLLQAAKDPSGVPPSVAPFSASLKVRAAKGAQLRRDPSASSPVVATVGQGRSLSAQAQQELWLRVRTSAGDEGWLLAFQDNEHVCDMLVWDIKACDPP</sequence>
<dbReference type="EMBL" id="CAJNNV010033193">
    <property type="protein sequence ID" value="CAE8642691.1"/>
    <property type="molecule type" value="Genomic_DNA"/>
</dbReference>
<dbReference type="GO" id="GO:0005737">
    <property type="term" value="C:cytoplasm"/>
    <property type="evidence" value="ECO:0007669"/>
    <property type="project" value="TreeGrafter"/>
</dbReference>
<dbReference type="Gene3D" id="2.30.30.40">
    <property type="entry name" value="SH3 Domains"/>
    <property type="match status" value="1"/>
</dbReference>